<comment type="subcellular location">
    <subcellularLocation>
        <location evidence="1">Membrane</location>
        <topology evidence="1">Multi-pass membrane protein</topology>
    </subcellularLocation>
</comment>
<feature type="transmembrane region" description="Helical" evidence="7">
    <location>
        <begin position="184"/>
        <end position="201"/>
    </location>
</feature>
<evidence type="ECO:0000256" key="2">
    <source>
        <dbReference type="ARBA" id="ARBA00007511"/>
    </source>
</evidence>
<proteinExistence type="inferred from homology"/>
<evidence type="ECO:0000256" key="4">
    <source>
        <dbReference type="ARBA" id="ARBA00022989"/>
    </source>
</evidence>
<keyword evidence="9" id="KW-1185">Reference proteome</keyword>
<dbReference type="Pfam" id="PF03741">
    <property type="entry name" value="TerC"/>
    <property type="match status" value="1"/>
</dbReference>
<protein>
    <submittedName>
        <fullName evidence="8">Membrane protein, TerC family</fullName>
    </submittedName>
</protein>
<keyword evidence="3 7" id="KW-0812">Transmembrane</keyword>
<dbReference type="InterPro" id="IPR005496">
    <property type="entry name" value="Integral_membrane_TerC"/>
</dbReference>
<keyword evidence="4 7" id="KW-1133">Transmembrane helix</keyword>
<evidence type="ECO:0000256" key="3">
    <source>
        <dbReference type="ARBA" id="ARBA00022692"/>
    </source>
</evidence>
<keyword evidence="6" id="KW-0175">Coiled coil</keyword>
<evidence type="ECO:0000256" key="7">
    <source>
        <dbReference type="SAM" id="Phobius"/>
    </source>
</evidence>
<evidence type="ECO:0000256" key="6">
    <source>
        <dbReference type="SAM" id="Coils"/>
    </source>
</evidence>
<dbReference type="PANTHER" id="PTHR30238">
    <property type="entry name" value="MEMBRANE BOUND PREDICTED REDOX MODULATOR"/>
    <property type="match status" value="1"/>
</dbReference>
<evidence type="ECO:0000256" key="1">
    <source>
        <dbReference type="ARBA" id="ARBA00004141"/>
    </source>
</evidence>
<dbReference type="PANTHER" id="PTHR30238:SF4">
    <property type="entry name" value="SLL1022 PROTEIN"/>
    <property type="match status" value="1"/>
</dbReference>
<dbReference type="EMBL" id="CP000383">
    <property type="protein sequence ID" value="ABG60969.1"/>
    <property type="molecule type" value="Genomic_DNA"/>
</dbReference>
<feature type="transmembrane region" description="Helical" evidence="7">
    <location>
        <begin position="153"/>
        <end position="172"/>
    </location>
</feature>
<accession>A0A6N4SXC9</accession>
<gene>
    <name evidence="8" type="primary">terC</name>
    <name evidence="8" type="ordered locus">CHU_3736</name>
</gene>
<dbReference type="KEGG" id="chu:CHU_3736"/>
<feature type="transmembrane region" description="Helical" evidence="7">
    <location>
        <begin position="213"/>
        <end position="230"/>
    </location>
</feature>
<sequence>MFDAFLTLDGWMSLLTLTIMEIVLGIDNVIFISIISDKLNIDIQSKARFIGLSGALIIRIILLSFITYLVGMDESIFTLFDIGFSWRDLILIAGGLFLVYKSTSEIYEKMEGHVEIHEEKINRGLSTAVMQIILLDVVFSFDSILTAVGLSNHIEIMVIAVVISMIVMLVFAKTISDFINKHPSVKVLALAFLLMIGILLIAEGFDQHVPKGYIYFSMFFSLLVEAINMYSNKRNKTRENIEKAIEEEQQKIEEEQELPKK</sequence>
<organism evidence="8 9">
    <name type="scientific">Cytophaga hutchinsonii (strain ATCC 33406 / DSM 1761 / CIP 103989 / NBRC 15051 / NCIMB 9469 / D465)</name>
    <dbReference type="NCBI Taxonomy" id="269798"/>
    <lineage>
        <taxon>Bacteria</taxon>
        <taxon>Pseudomonadati</taxon>
        <taxon>Bacteroidota</taxon>
        <taxon>Cytophagia</taxon>
        <taxon>Cytophagales</taxon>
        <taxon>Cytophagaceae</taxon>
        <taxon>Cytophaga</taxon>
    </lineage>
</organism>
<feature type="transmembrane region" description="Helical" evidence="7">
    <location>
        <begin position="12"/>
        <end position="35"/>
    </location>
</feature>
<dbReference type="Proteomes" id="UP000001822">
    <property type="component" value="Chromosome"/>
</dbReference>
<evidence type="ECO:0000256" key="5">
    <source>
        <dbReference type="ARBA" id="ARBA00023136"/>
    </source>
</evidence>
<comment type="similarity">
    <text evidence="2">Belongs to the TerC family.</text>
</comment>
<evidence type="ECO:0000313" key="9">
    <source>
        <dbReference type="Proteomes" id="UP000001822"/>
    </source>
</evidence>
<feature type="coiled-coil region" evidence="6">
    <location>
        <begin position="227"/>
        <end position="258"/>
    </location>
</feature>
<keyword evidence="5 7" id="KW-0472">Membrane</keyword>
<dbReference type="AlphaFoldDB" id="A0A6N4SXC9"/>
<reference evidence="8 9" key="1">
    <citation type="journal article" date="2007" name="Appl. Environ. Microbiol.">
        <title>Genome sequence of the cellulolytic gliding bacterium Cytophaga hutchinsonii.</title>
        <authorList>
            <person name="Xie G."/>
            <person name="Bruce D.C."/>
            <person name="Challacombe J.F."/>
            <person name="Chertkov O."/>
            <person name="Detter J.C."/>
            <person name="Gilna P."/>
            <person name="Han C.S."/>
            <person name="Lucas S."/>
            <person name="Misra M."/>
            <person name="Myers G.L."/>
            <person name="Richardson P."/>
            <person name="Tapia R."/>
            <person name="Thayer N."/>
            <person name="Thompson L.S."/>
            <person name="Brettin T.S."/>
            <person name="Henrissat B."/>
            <person name="Wilson D.B."/>
            <person name="McBride M.J."/>
        </authorList>
    </citation>
    <scope>NUCLEOTIDE SEQUENCE [LARGE SCALE GENOMIC DNA]</scope>
    <source>
        <strain evidence="9">ATCC 33406 / DSM 1761 / CIP 103989 / NBRC 15051 / NCIMB 9469 / D465</strain>
    </source>
</reference>
<name>A0A6N4SXC9_CYTH3</name>
<feature type="transmembrane region" description="Helical" evidence="7">
    <location>
        <begin position="47"/>
        <end position="70"/>
    </location>
</feature>
<dbReference type="RefSeq" id="WP_011587074.1">
    <property type="nucleotide sequence ID" value="NC_008255.1"/>
</dbReference>
<evidence type="ECO:0000313" key="8">
    <source>
        <dbReference type="EMBL" id="ABG60969.1"/>
    </source>
</evidence>
<dbReference type="GO" id="GO:0016020">
    <property type="term" value="C:membrane"/>
    <property type="evidence" value="ECO:0007669"/>
    <property type="project" value="UniProtKB-SubCell"/>
</dbReference>